<dbReference type="SMART" id="SM01026">
    <property type="entry name" value="Beach"/>
    <property type="match status" value="1"/>
</dbReference>
<evidence type="ECO:0000313" key="3">
    <source>
        <dbReference type="Proteomes" id="UP000734854"/>
    </source>
</evidence>
<name>A0A8J5HCT4_ZINOF</name>
<dbReference type="PROSITE" id="PS50197">
    <property type="entry name" value="BEACH"/>
    <property type="match status" value="1"/>
</dbReference>
<dbReference type="SUPFAM" id="SSF81837">
    <property type="entry name" value="BEACH domain"/>
    <property type="match status" value="2"/>
</dbReference>
<protein>
    <recommendedName>
        <fullName evidence="1">BEACH domain-containing protein</fullName>
    </recommendedName>
</protein>
<gene>
    <name evidence="2" type="ORF">ZIOFF_024628</name>
</gene>
<dbReference type="Gene3D" id="1.10.1540.10">
    <property type="entry name" value="BEACH domain"/>
    <property type="match status" value="2"/>
</dbReference>
<dbReference type="PANTHER" id="PTHR13743">
    <property type="entry name" value="BEIGE/BEACH-RELATED"/>
    <property type="match status" value="1"/>
</dbReference>
<dbReference type="EMBL" id="JACMSC010000007">
    <property type="protein sequence ID" value="KAG6514280.1"/>
    <property type="molecule type" value="Genomic_DNA"/>
</dbReference>
<dbReference type="Proteomes" id="UP000734854">
    <property type="component" value="Unassembled WGS sequence"/>
</dbReference>
<evidence type="ECO:0000259" key="1">
    <source>
        <dbReference type="PROSITE" id="PS50197"/>
    </source>
</evidence>
<dbReference type="Pfam" id="PF02138">
    <property type="entry name" value="Beach"/>
    <property type="match status" value="2"/>
</dbReference>
<evidence type="ECO:0000313" key="2">
    <source>
        <dbReference type="EMBL" id="KAG6514280.1"/>
    </source>
</evidence>
<accession>A0A8J5HCT4</accession>
<dbReference type="PANTHER" id="PTHR13743:SF157">
    <property type="entry name" value="BEACH DOMAIN-CONTAINING PROTEIN C2"/>
    <property type="match status" value="1"/>
</dbReference>
<dbReference type="AlphaFoldDB" id="A0A8J5HCT4"/>
<organism evidence="2 3">
    <name type="scientific">Zingiber officinale</name>
    <name type="common">Ginger</name>
    <name type="synonym">Amomum zingiber</name>
    <dbReference type="NCBI Taxonomy" id="94328"/>
    <lineage>
        <taxon>Eukaryota</taxon>
        <taxon>Viridiplantae</taxon>
        <taxon>Streptophyta</taxon>
        <taxon>Embryophyta</taxon>
        <taxon>Tracheophyta</taxon>
        <taxon>Spermatophyta</taxon>
        <taxon>Magnoliopsida</taxon>
        <taxon>Liliopsida</taxon>
        <taxon>Zingiberales</taxon>
        <taxon>Zingiberaceae</taxon>
        <taxon>Zingiber</taxon>
    </lineage>
</organism>
<dbReference type="CDD" id="cd06071">
    <property type="entry name" value="Beach"/>
    <property type="match status" value="1"/>
</dbReference>
<reference evidence="2 3" key="1">
    <citation type="submission" date="2020-08" db="EMBL/GenBank/DDBJ databases">
        <title>Plant Genome Project.</title>
        <authorList>
            <person name="Zhang R.-G."/>
        </authorList>
    </citation>
    <scope>NUCLEOTIDE SEQUENCE [LARGE SCALE GENOMIC DNA]</scope>
    <source>
        <tissue evidence="2">Rhizome</tissue>
    </source>
</reference>
<proteinExistence type="predicted"/>
<dbReference type="InterPro" id="IPR000409">
    <property type="entry name" value="BEACH_dom"/>
</dbReference>
<dbReference type="InterPro" id="IPR036372">
    <property type="entry name" value="BEACH_dom_sf"/>
</dbReference>
<keyword evidence="3" id="KW-1185">Reference proteome</keyword>
<sequence>MGKRRVAYSIVIRQHLIDDKNYLGLLPCLGHNHPLVIKQYKKWAASTSSFVVRDKAQWRSGLFPLENIESRKSAYRAIVQARPPHLNNIYLATQKPEQILKRTQLMERWARWEISNFEYLMELNTLAGRSYNDITQYPVFPWILADYSSKKLDLQDPATYRDLSKPIGALNPERLRKFQERYSSFEDPVIPKFHYGSHYSSAGTVAVWVLFSSWNSWVEGSGMENSDPTEKMKPWSSQRVGGVFLHKPWTECPVAYQNHARKNSETVLIREQHICQFEGYILTGLDPVSAVMYYLFRVEPFTTLSIQLQGGKFDHADRMFSDIGSTWDGVLEDMSDVKELVPEMFYLPEVLINVNSIDFGTTQLGGKLDAVKLPPWADNPVDFIHKHRIALESEHVSSHLHNWIDLIFGYKQRGKEAIEANNVFFYITYEGTVNVDKIEDPVQRRATQDQIAYFGQTPSQLLTIPHPRKRPLVDVLHLQQTVCN</sequence>
<dbReference type="InterPro" id="IPR050865">
    <property type="entry name" value="BEACH_Domain"/>
</dbReference>
<comment type="caution">
    <text evidence="2">The sequence shown here is derived from an EMBL/GenBank/DDBJ whole genome shotgun (WGS) entry which is preliminary data.</text>
</comment>
<feature type="domain" description="BEACH" evidence="1">
    <location>
        <begin position="94"/>
        <end position="469"/>
    </location>
</feature>